<keyword evidence="3" id="KW-0408">Iron</keyword>
<reference evidence="6" key="1">
    <citation type="submission" date="2020-10" db="EMBL/GenBank/DDBJ databases">
        <title>Sequencing the genomes of 1000 actinobacteria strains.</title>
        <authorList>
            <person name="Klenk H.-P."/>
        </authorList>
    </citation>
    <scope>NUCLEOTIDE SEQUENCE</scope>
    <source>
        <strain evidence="6">DSM 45354</strain>
    </source>
</reference>
<keyword evidence="6" id="KW-0269">Exonuclease</keyword>
<keyword evidence="2" id="KW-0378">Hydrolase</keyword>
<dbReference type="Pfam" id="PF00149">
    <property type="entry name" value="Metallophos"/>
    <property type="match status" value="1"/>
</dbReference>
<dbReference type="GO" id="GO:0046872">
    <property type="term" value="F:metal ion binding"/>
    <property type="evidence" value="ECO:0007669"/>
    <property type="project" value="UniProtKB-KW"/>
</dbReference>
<dbReference type="PANTHER" id="PTHR42988">
    <property type="entry name" value="PHOSPHOHYDROLASE"/>
    <property type="match status" value="1"/>
</dbReference>
<dbReference type="EMBL" id="JADBEM010000001">
    <property type="protein sequence ID" value="MBE1612382.1"/>
    <property type="molecule type" value="Genomic_DNA"/>
</dbReference>
<evidence type="ECO:0000313" key="7">
    <source>
        <dbReference type="Proteomes" id="UP000638648"/>
    </source>
</evidence>
<comment type="caution">
    <text evidence="6">The sequence shown here is derived from an EMBL/GenBank/DDBJ whole genome shotgun (WGS) entry which is preliminary data.</text>
</comment>
<evidence type="ECO:0000256" key="1">
    <source>
        <dbReference type="ARBA" id="ARBA00022723"/>
    </source>
</evidence>
<evidence type="ECO:0000256" key="3">
    <source>
        <dbReference type="ARBA" id="ARBA00023004"/>
    </source>
</evidence>
<evidence type="ECO:0000259" key="5">
    <source>
        <dbReference type="Pfam" id="PF00149"/>
    </source>
</evidence>
<protein>
    <submittedName>
        <fullName evidence="6">DNA repair exonuclease SbcCD nuclease subunit</fullName>
    </submittedName>
</protein>
<accession>A0A927N648</accession>
<evidence type="ECO:0000313" key="6">
    <source>
        <dbReference type="EMBL" id="MBE1612382.1"/>
    </source>
</evidence>
<evidence type="ECO:0000256" key="4">
    <source>
        <dbReference type="ARBA" id="ARBA00025742"/>
    </source>
</evidence>
<proteinExistence type="inferred from homology"/>
<dbReference type="Proteomes" id="UP000638648">
    <property type="component" value="Unassembled WGS sequence"/>
</dbReference>
<feature type="domain" description="Calcineurin-like phosphoesterase" evidence="5">
    <location>
        <begin position="1"/>
        <end position="207"/>
    </location>
</feature>
<dbReference type="GO" id="GO:0004527">
    <property type="term" value="F:exonuclease activity"/>
    <property type="evidence" value="ECO:0007669"/>
    <property type="project" value="UniProtKB-KW"/>
</dbReference>
<sequence length="281" mass="30815">MRILHVSDLHIEPEPEERLPGLMSTLANDREPLRRVGADLMIVSGDLTTYGSSRRDHLAQAREWLDSLGIPYLAVPGNHDLGPSRIRGERNPHQEGFEDVEFKQTGYGRTFGPDPLVVRDLDRLRVVGVALREDDLDGVLPRLTELIGADTRPVILVGHYPLVPTREPKPHTDFGSETFVPRAGAVLLDLVRRSPNVVLYACGHVHVNSARPLAPHCLQVTAGSLGQGASTYRVYDVDETGLGYSTVLGSGPLIFWNTFDPALAAEFSLGTGTERTGRITF</sequence>
<comment type="similarity">
    <text evidence="4">Belongs to the cyclic nucleotide phosphodiesterase class-III family.</text>
</comment>
<dbReference type="SUPFAM" id="SSF56300">
    <property type="entry name" value="Metallo-dependent phosphatases"/>
    <property type="match status" value="1"/>
</dbReference>
<dbReference type="InterPro" id="IPR004843">
    <property type="entry name" value="Calcineurin-like_PHP"/>
</dbReference>
<evidence type="ECO:0000256" key="2">
    <source>
        <dbReference type="ARBA" id="ARBA00022801"/>
    </source>
</evidence>
<dbReference type="PANTHER" id="PTHR42988:SF2">
    <property type="entry name" value="CYCLIC NUCLEOTIDE PHOSPHODIESTERASE CBUA0032-RELATED"/>
    <property type="match status" value="1"/>
</dbReference>
<gene>
    <name evidence="6" type="ORF">HEB94_009230</name>
</gene>
<keyword evidence="1" id="KW-0479">Metal-binding</keyword>
<dbReference type="InterPro" id="IPR050884">
    <property type="entry name" value="CNP_phosphodiesterase-III"/>
</dbReference>
<keyword evidence="7" id="KW-1185">Reference proteome</keyword>
<dbReference type="Gene3D" id="3.60.21.10">
    <property type="match status" value="1"/>
</dbReference>
<keyword evidence="6" id="KW-0540">Nuclease</keyword>
<dbReference type="InterPro" id="IPR029052">
    <property type="entry name" value="Metallo-depent_PP-like"/>
</dbReference>
<name>A0A927N648_9ACTN</name>
<dbReference type="AlphaFoldDB" id="A0A927N648"/>
<dbReference type="RefSeq" id="WP_192755443.1">
    <property type="nucleotide sequence ID" value="NZ_BAABJL010000194.1"/>
</dbReference>
<organism evidence="6 7">
    <name type="scientific">Actinopolymorpha pittospori</name>
    <dbReference type="NCBI Taxonomy" id="648752"/>
    <lineage>
        <taxon>Bacteria</taxon>
        <taxon>Bacillati</taxon>
        <taxon>Actinomycetota</taxon>
        <taxon>Actinomycetes</taxon>
        <taxon>Propionibacteriales</taxon>
        <taxon>Actinopolymorphaceae</taxon>
        <taxon>Actinopolymorpha</taxon>
    </lineage>
</organism>